<dbReference type="SUPFAM" id="SSF49265">
    <property type="entry name" value="Fibronectin type III"/>
    <property type="match status" value="2"/>
</dbReference>
<feature type="domain" description="Fibronectin type-III" evidence="2">
    <location>
        <begin position="826"/>
        <end position="917"/>
    </location>
</feature>
<dbReference type="CDD" id="cd00063">
    <property type="entry name" value="FN3"/>
    <property type="match status" value="2"/>
</dbReference>
<organism evidence="4 5">
    <name type="scientific">Cohnella cellulosilytica</name>
    <dbReference type="NCBI Taxonomy" id="986710"/>
    <lineage>
        <taxon>Bacteria</taxon>
        <taxon>Bacillati</taxon>
        <taxon>Bacillota</taxon>
        <taxon>Bacilli</taxon>
        <taxon>Bacillales</taxon>
        <taxon>Paenibacillaceae</taxon>
        <taxon>Cohnella</taxon>
    </lineage>
</organism>
<evidence type="ECO:0000313" key="5">
    <source>
        <dbReference type="Proteomes" id="UP001596378"/>
    </source>
</evidence>
<dbReference type="PANTHER" id="PTHR43308">
    <property type="entry name" value="OUTER MEMBRANE PROTEIN ALPHA-RELATED"/>
    <property type="match status" value="1"/>
</dbReference>
<dbReference type="InterPro" id="IPR036116">
    <property type="entry name" value="FN3_sf"/>
</dbReference>
<feature type="compositionally biased region" description="Polar residues" evidence="1">
    <location>
        <begin position="905"/>
        <end position="932"/>
    </location>
</feature>
<evidence type="ECO:0000259" key="2">
    <source>
        <dbReference type="PROSITE" id="PS50853"/>
    </source>
</evidence>
<feature type="domain" description="SLH" evidence="3">
    <location>
        <begin position="1165"/>
        <end position="1224"/>
    </location>
</feature>
<sequence length="1356" mass="140962">MRDVAYGGSLFVAVGDSGAIVISPDGKAWTKVQSLPTTSHLMGVTYNPNVGFVAVGYQGTVLTSSNGSDWTIQNSGVASNLSITDVVYGDYGFTAVGLSGTILASADGVSWSSKTPPVVRHYYGVDSVNGKLLISGGAATLVESQDGEDWIDLVLNIPYKGQISLQAAAYGNGIYAAVGDWGTIVTSADAVNWIQRNKGTGYVLNDVAYHDGAYVTVGENGVILTSSDGKEWTFRSSDVGQTLTGVVFGDGIFMAVGYRGTQVISSDGETFEVQTMQLPNIANINNASVLDVTYGDGAFVAAGGELGGNDLILVSDDKGANWTQHSLGVANYNRGAAFGNDTFIVVGTLAMGVSKDGGSTWTKLESMKDYYDVAYANGVFVAVGGQGKIATSTDGLTWQLHPQSASVYFRGGVTYADNTFLAVGSEYDVVGNQVVGYRGQVATSPDGINWTIRPAGIDKELLRVVYGDSGFVAVGRYGAIIQSSRAASPVDLSTVDIDVVSGLLTGTSAQMEYSLDSTDGTDGTWLTGAADSTSVTFGPGQDVYVREKTNPSNMRKVGSIPAQAPAPSVGADLSGGLSAVKLTGATTAMEYSPDGGTTWHAVTGGIADGTETIDAGASGADLRVRIAATASLLPSLATGKLNSLILAITSHPVDATGAPGGSATFSVQATGANLTYQWQLDALGNGTFINMPMSTNSSLTLVNLTEQQNGQRFRAVVTGDGGSVTSNVATLTVSAQPAGFVVQATGGNGQIRLEWNPVAGAAGYDVYKAAAPGQYGTLPETTVTSATYTMTGLTNGLPYYFKVQAKAADGQLLEESGEIQAIPAIAPGAPTGVSATAGNGRATVSFTAPTETGGSPITGYEATAMPGNIKAAGSSSPITITGLTNGTSYTFTVKAINGADKSEASMMSNAVTPTAPPSNNNGGSTPDSSVPSPTAPAKPESVEVLVNGKPENAGTAVTEEREGRRVTTISVDEDRLKQRLEAEGDRAVIAIPIQSDSETVVGELNGRMVKDMEARQAIIEIRTKQASYTLPALQINMDELAKRFGANPELQDIKLRIEIAAPSAATVQMAESSAATKGLTIVAPPLDFSVKAVYDGITEEVASFNAYVRRTLAIPDGVDPNRITTGVVIDPDGTVRHVPTRVTRIDDAYYAIINSLTNSTYSVIWHPLEFEDAAQHWAKEAINDMGSRMVVNGIGDNLFGPDRSITRAEFAAILIRGLGLRPNSAAGNFSDVKTTDWYSGAIGTAYAYGLLNGYEDGSFRPNESITREQAMRMLSQAIALTGLQTGASGLNVEELQLFKDAGQVADWAVRGAADSVSAGLVSGRANGRLAPKASVTRAEVATMMQRLLQKSDLINQ</sequence>
<dbReference type="Gene3D" id="2.130.10.10">
    <property type="entry name" value="YVTN repeat-like/Quinoprotein amine dehydrogenase"/>
    <property type="match status" value="1"/>
</dbReference>
<dbReference type="SMART" id="SM00409">
    <property type="entry name" value="IG"/>
    <property type="match status" value="1"/>
</dbReference>
<feature type="region of interest" description="Disordered" evidence="1">
    <location>
        <begin position="904"/>
        <end position="939"/>
    </location>
</feature>
<dbReference type="SUPFAM" id="SSF48726">
    <property type="entry name" value="Immunoglobulin"/>
    <property type="match status" value="1"/>
</dbReference>
<feature type="domain" description="SLH" evidence="3">
    <location>
        <begin position="1225"/>
        <end position="1288"/>
    </location>
</feature>
<evidence type="ECO:0000313" key="4">
    <source>
        <dbReference type="EMBL" id="MFC7151931.1"/>
    </source>
</evidence>
<dbReference type="InterPro" id="IPR001119">
    <property type="entry name" value="SLH_dom"/>
</dbReference>
<dbReference type="RefSeq" id="WP_378107294.1">
    <property type="nucleotide sequence ID" value="NZ_JBHSUP010000026.1"/>
</dbReference>
<keyword evidence="5" id="KW-1185">Reference proteome</keyword>
<dbReference type="Pfam" id="PF00041">
    <property type="entry name" value="fn3"/>
    <property type="match status" value="2"/>
</dbReference>
<dbReference type="Gene3D" id="2.60.40.10">
    <property type="entry name" value="Immunoglobulins"/>
    <property type="match status" value="3"/>
</dbReference>
<dbReference type="PROSITE" id="PS51272">
    <property type="entry name" value="SLH"/>
    <property type="match status" value="3"/>
</dbReference>
<dbReference type="SUPFAM" id="SSF110296">
    <property type="entry name" value="Oligoxyloglucan reducing end-specific cellobiohydrolase"/>
    <property type="match status" value="3"/>
</dbReference>
<dbReference type="PROSITE" id="PS50853">
    <property type="entry name" value="FN3"/>
    <property type="match status" value="2"/>
</dbReference>
<dbReference type="Proteomes" id="UP001596378">
    <property type="component" value="Unassembled WGS sequence"/>
</dbReference>
<dbReference type="SMART" id="SM00060">
    <property type="entry name" value="FN3"/>
    <property type="match status" value="2"/>
</dbReference>
<name>A0ABW2FFH8_9BACL</name>
<protein>
    <submittedName>
        <fullName evidence="4">S-layer homology domain-containing protein</fullName>
    </submittedName>
</protein>
<dbReference type="InterPro" id="IPR036179">
    <property type="entry name" value="Ig-like_dom_sf"/>
</dbReference>
<accession>A0ABW2FFH8</accession>
<feature type="domain" description="SLH" evidence="3">
    <location>
        <begin position="1295"/>
        <end position="1356"/>
    </location>
</feature>
<gene>
    <name evidence="4" type="ORF">ACFQMJ_25620</name>
</gene>
<comment type="caution">
    <text evidence="4">The sequence shown here is derived from an EMBL/GenBank/DDBJ whole genome shotgun (WGS) entry which is preliminary data.</text>
</comment>
<evidence type="ECO:0000259" key="3">
    <source>
        <dbReference type="PROSITE" id="PS51272"/>
    </source>
</evidence>
<dbReference type="InterPro" id="IPR003961">
    <property type="entry name" value="FN3_dom"/>
</dbReference>
<reference evidence="5" key="1">
    <citation type="journal article" date="2019" name="Int. J. Syst. Evol. Microbiol.">
        <title>The Global Catalogue of Microorganisms (GCM) 10K type strain sequencing project: providing services to taxonomists for standard genome sequencing and annotation.</title>
        <authorList>
            <consortium name="The Broad Institute Genomics Platform"/>
            <consortium name="The Broad Institute Genome Sequencing Center for Infectious Disease"/>
            <person name="Wu L."/>
            <person name="Ma J."/>
        </authorList>
    </citation>
    <scope>NUCLEOTIDE SEQUENCE [LARGE SCALE GENOMIC DNA]</scope>
    <source>
        <strain evidence="5">KCTC 12907</strain>
    </source>
</reference>
<dbReference type="InterPro" id="IPR003599">
    <property type="entry name" value="Ig_sub"/>
</dbReference>
<dbReference type="PANTHER" id="PTHR43308:SF5">
    <property type="entry name" value="S-LAYER PROTEIN _ PEPTIDOGLYCAN ENDO-BETA-N-ACETYLGLUCOSAMINIDASE"/>
    <property type="match status" value="1"/>
</dbReference>
<dbReference type="InterPro" id="IPR051465">
    <property type="entry name" value="Cell_Envelope_Struct_Comp"/>
</dbReference>
<evidence type="ECO:0000256" key="1">
    <source>
        <dbReference type="SAM" id="MobiDB-lite"/>
    </source>
</evidence>
<dbReference type="InterPro" id="IPR015943">
    <property type="entry name" value="WD40/YVTN_repeat-like_dom_sf"/>
</dbReference>
<feature type="domain" description="Fibronectin type-III" evidence="2">
    <location>
        <begin position="736"/>
        <end position="824"/>
    </location>
</feature>
<dbReference type="Pfam" id="PF00395">
    <property type="entry name" value="SLH"/>
    <property type="match status" value="3"/>
</dbReference>
<proteinExistence type="predicted"/>
<dbReference type="InterPro" id="IPR013783">
    <property type="entry name" value="Ig-like_fold"/>
</dbReference>
<dbReference type="EMBL" id="JBHTAI010000019">
    <property type="protein sequence ID" value="MFC7151931.1"/>
    <property type="molecule type" value="Genomic_DNA"/>
</dbReference>